<accession>A0AAE1EEM8</accession>
<dbReference type="InterPro" id="IPR052244">
    <property type="entry name" value="Choline_transporter"/>
</dbReference>
<dbReference type="GO" id="GO:0005886">
    <property type="term" value="C:plasma membrane"/>
    <property type="evidence" value="ECO:0007669"/>
    <property type="project" value="TreeGrafter"/>
</dbReference>
<reference evidence="16" key="1">
    <citation type="submission" date="2023-10" db="EMBL/GenBank/DDBJ databases">
        <title>Genome assemblies of two species of porcelain crab, Petrolisthes cinctipes and Petrolisthes manimaculis (Anomura: Porcellanidae).</title>
        <authorList>
            <person name="Angst P."/>
        </authorList>
    </citation>
    <scope>NUCLEOTIDE SEQUENCE</scope>
    <source>
        <strain evidence="16">PB745_01</strain>
        <tissue evidence="16">Gill</tissue>
    </source>
</reference>
<keyword evidence="8" id="KW-0915">Sodium</keyword>
<sequence length="328" mass="36089">MWGMWIDYFLLLMLGGVPWQTFYQRILATRTGKQSQVLSFAGGLGCVIMVIPAIIIGIIAKGTDWPMTEYGKEIIDDDKKMVLPLVLQYLTPPWVAFLGLGAVSAAVMSSADSSVLSSSSMFANNLYKTIIRRKASDREVLWVMRGAVLVVGTIACLIAIRGKSITELFYLCSDFVYVMLYPQLTLAVHYPHLVNTYGSVVAYFVGFILRVLGVAGIPVMIEFPYYVDGVQYFPFRTLAMLVTFATMLLFSMAARKLYDAGHIKDYIGAFDRDNQPVVVATTKGHGGIEGVDNPGMDVSSEKTAGGGMNSVVERRKDSGHPGVEMERL</sequence>
<feature type="transmembrane region" description="Helical" evidence="15">
    <location>
        <begin position="94"/>
        <end position="119"/>
    </location>
</feature>
<evidence type="ECO:0008006" key="18">
    <source>
        <dbReference type="Google" id="ProtNLM"/>
    </source>
</evidence>
<evidence type="ECO:0000256" key="3">
    <source>
        <dbReference type="ARBA" id="ARBA00022448"/>
    </source>
</evidence>
<dbReference type="Pfam" id="PF00474">
    <property type="entry name" value="SSF"/>
    <property type="match status" value="1"/>
</dbReference>
<organism evidence="16 17">
    <name type="scientific">Petrolisthes cinctipes</name>
    <name type="common">Flat porcelain crab</name>
    <dbReference type="NCBI Taxonomy" id="88211"/>
    <lineage>
        <taxon>Eukaryota</taxon>
        <taxon>Metazoa</taxon>
        <taxon>Ecdysozoa</taxon>
        <taxon>Arthropoda</taxon>
        <taxon>Crustacea</taxon>
        <taxon>Multicrustacea</taxon>
        <taxon>Malacostraca</taxon>
        <taxon>Eumalacostraca</taxon>
        <taxon>Eucarida</taxon>
        <taxon>Decapoda</taxon>
        <taxon>Pleocyemata</taxon>
        <taxon>Anomura</taxon>
        <taxon>Galatheoidea</taxon>
        <taxon>Porcellanidae</taxon>
        <taxon>Petrolisthes</taxon>
    </lineage>
</organism>
<evidence type="ECO:0000256" key="7">
    <source>
        <dbReference type="ARBA" id="ARBA00022989"/>
    </source>
</evidence>
<evidence type="ECO:0000256" key="8">
    <source>
        <dbReference type="ARBA" id="ARBA00023053"/>
    </source>
</evidence>
<keyword evidence="12" id="KW-0739">Sodium transport</keyword>
<keyword evidence="17" id="KW-1185">Reference proteome</keyword>
<feature type="compositionally biased region" description="Basic and acidic residues" evidence="14">
    <location>
        <begin position="312"/>
        <end position="328"/>
    </location>
</feature>
<evidence type="ECO:0000256" key="12">
    <source>
        <dbReference type="ARBA" id="ARBA00023201"/>
    </source>
</evidence>
<dbReference type="InterPro" id="IPR038377">
    <property type="entry name" value="Na/Glc_symporter_sf"/>
</dbReference>
<keyword evidence="11" id="KW-0325">Glycoprotein</keyword>
<dbReference type="GO" id="GO:0005307">
    <property type="term" value="F:choline:sodium symporter activity"/>
    <property type="evidence" value="ECO:0007669"/>
    <property type="project" value="TreeGrafter"/>
</dbReference>
<dbReference type="AlphaFoldDB" id="A0AAE1EEM8"/>
<keyword evidence="3" id="KW-0813">Transport</keyword>
<comment type="caution">
    <text evidence="16">The sequence shown here is derived from an EMBL/GenBank/DDBJ whole genome shotgun (WGS) entry which is preliminary data.</text>
</comment>
<keyword evidence="10 15" id="KW-0472">Membrane</keyword>
<proteinExistence type="inferred from homology"/>
<comment type="subcellular location">
    <subcellularLocation>
        <location evidence="1">Membrane</location>
        <topology evidence="1">Multi-pass membrane protein</topology>
    </subcellularLocation>
</comment>
<dbReference type="PANTHER" id="PTHR45897">
    <property type="entry name" value="HIGH-AFFINITY CHOLINE TRANSPORTER 1"/>
    <property type="match status" value="1"/>
</dbReference>
<dbReference type="PROSITE" id="PS50283">
    <property type="entry name" value="NA_SOLUT_SYMP_3"/>
    <property type="match status" value="1"/>
</dbReference>
<feature type="transmembrane region" description="Helical" evidence="15">
    <location>
        <begin position="168"/>
        <end position="188"/>
    </location>
</feature>
<dbReference type="EMBL" id="JAWQEG010009204">
    <property type="protein sequence ID" value="KAK3849014.1"/>
    <property type="molecule type" value="Genomic_DNA"/>
</dbReference>
<keyword evidence="5" id="KW-0769">Symport</keyword>
<feature type="transmembrane region" description="Helical" evidence="15">
    <location>
        <begin position="140"/>
        <end position="162"/>
    </location>
</feature>
<comment type="similarity">
    <text evidence="2 13">Belongs to the sodium:solute symporter (SSF) (TC 2.A.21) family.</text>
</comment>
<evidence type="ECO:0000256" key="1">
    <source>
        <dbReference type="ARBA" id="ARBA00004141"/>
    </source>
</evidence>
<feature type="transmembrane region" description="Helical" evidence="15">
    <location>
        <begin position="38"/>
        <end position="60"/>
    </location>
</feature>
<evidence type="ECO:0000256" key="4">
    <source>
        <dbReference type="ARBA" id="ARBA00022692"/>
    </source>
</evidence>
<feature type="region of interest" description="Disordered" evidence="14">
    <location>
        <begin position="290"/>
        <end position="328"/>
    </location>
</feature>
<evidence type="ECO:0000313" key="16">
    <source>
        <dbReference type="EMBL" id="KAK3849014.1"/>
    </source>
</evidence>
<evidence type="ECO:0000256" key="2">
    <source>
        <dbReference type="ARBA" id="ARBA00006434"/>
    </source>
</evidence>
<dbReference type="PANTHER" id="PTHR45897:SF4">
    <property type="entry name" value="HIGH-AFFINITY CHOLINE TRANSPORTER 1"/>
    <property type="match status" value="1"/>
</dbReference>
<dbReference type="Gene3D" id="1.20.1730.10">
    <property type="entry name" value="Sodium/glucose cotransporter"/>
    <property type="match status" value="1"/>
</dbReference>
<evidence type="ECO:0000256" key="13">
    <source>
        <dbReference type="RuleBase" id="RU362091"/>
    </source>
</evidence>
<dbReference type="InterPro" id="IPR001734">
    <property type="entry name" value="Na/solute_symporter"/>
</dbReference>
<keyword evidence="6" id="KW-0530">Neurotransmitter biosynthesis</keyword>
<feature type="transmembrane region" description="Helical" evidence="15">
    <location>
        <begin position="233"/>
        <end position="254"/>
    </location>
</feature>
<evidence type="ECO:0000256" key="6">
    <source>
        <dbReference type="ARBA" id="ARBA00022979"/>
    </source>
</evidence>
<keyword evidence="4 15" id="KW-0812">Transmembrane</keyword>
<name>A0AAE1EEM8_PETCI</name>
<feature type="transmembrane region" description="Helical" evidence="15">
    <location>
        <begin position="200"/>
        <end position="221"/>
    </location>
</feature>
<evidence type="ECO:0000256" key="5">
    <source>
        <dbReference type="ARBA" id="ARBA00022847"/>
    </source>
</evidence>
<evidence type="ECO:0000256" key="9">
    <source>
        <dbReference type="ARBA" id="ARBA00023065"/>
    </source>
</evidence>
<evidence type="ECO:0000256" key="14">
    <source>
        <dbReference type="SAM" id="MobiDB-lite"/>
    </source>
</evidence>
<protein>
    <recommendedName>
        <fullName evidence="18">High-affinity choline transporter 1</fullName>
    </recommendedName>
</protein>
<evidence type="ECO:0000256" key="15">
    <source>
        <dbReference type="SAM" id="Phobius"/>
    </source>
</evidence>
<keyword evidence="7 15" id="KW-1133">Transmembrane helix</keyword>
<dbReference type="GO" id="GO:0008292">
    <property type="term" value="P:acetylcholine biosynthetic process"/>
    <property type="evidence" value="ECO:0007669"/>
    <property type="project" value="TreeGrafter"/>
</dbReference>
<feature type="transmembrane region" description="Helical" evidence="15">
    <location>
        <begin position="6"/>
        <end position="26"/>
    </location>
</feature>
<evidence type="ECO:0000313" key="17">
    <source>
        <dbReference type="Proteomes" id="UP001286313"/>
    </source>
</evidence>
<evidence type="ECO:0000256" key="10">
    <source>
        <dbReference type="ARBA" id="ARBA00023136"/>
    </source>
</evidence>
<gene>
    <name evidence="16" type="ORF">Pcinc_044216</name>
</gene>
<evidence type="ECO:0000256" key="11">
    <source>
        <dbReference type="ARBA" id="ARBA00023180"/>
    </source>
</evidence>
<dbReference type="Proteomes" id="UP001286313">
    <property type="component" value="Unassembled WGS sequence"/>
</dbReference>
<keyword evidence="9" id="KW-0406">Ion transport</keyword>